<dbReference type="Proteomes" id="UP000837932">
    <property type="component" value="Unassembled WGS sequence"/>
</dbReference>
<sequence length="174" mass="20241">MNLNNEILREYSRTNVENITNYIGADKERFAELMQIFLDGGYVKTQRSSWIVSECAKKNPSLITPYFKNFIDKLHEPNIHDSSRRNIVRIWQFVEIPEQFIGEIYDICFRYLASNEAIAVIAFSITVCYNISKKIPELKPELRLMIEDLLLKHQSGSPAIKSRAKKVLADLKKK</sequence>
<evidence type="ECO:0000313" key="1">
    <source>
        <dbReference type="EMBL" id="CAH0994165.1"/>
    </source>
</evidence>
<name>A0ABN8EMS3_9BACT</name>
<protein>
    <submittedName>
        <fullName evidence="1">Uncharacterized protein</fullName>
    </submittedName>
</protein>
<comment type="caution">
    <text evidence="1">The sequence shown here is derived from an EMBL/GenBank/DDBJ whole genome shotgun (WGS) entry which is preliminary data.</text>
</comment>
<organism evidence="1 2">
    <name type="scientific">Emticicia aquatica</name>
    <dbReference type="NCBI Taxonomy" id="1681835"/>
    <lineage>
        <taxon>Bacteria</taxon>
        <taxon>Pseudomonadati</taxon>
        <taxon>Bacteroidota</taxon>
        <taxon>Cytophagia</taxon>
        <taxon>Cytophagales</taxon>
        <taxon>Leadbetterellaceae</taxon>
        <taxon>Emticicia</taxon>
    </lineage>
</organism>
<dbReference type="SUPFAM" id="SSF48371">
    <property type="entry name" value="ARM repeat"/>
    <property type="match status" value="1"/>
</dbReference>
<keyword evidence="2" id="KW-1185">Reference proteome</keyword>
<evidence type="ECO:0000313" key="2">
    <source>
        <dbReference type="Proteomes" id="UP000837932"/>
    </source>
</evidence>
<proteinExistence type="predicted"/>
<dbReference type="EMBL" id="CAKLPY010000001">
    <property type="protein sequence ID" value="CAH0994165.1"/>
    <property type="molecule type" value="Genomic_DNA"/>
</dbReference>
<reference evidence="1" key="1">
    <citation type="submission" date="2021-12" db="EMBL/GenBank/DDBJ databases">
        <authorList>
            <person name="Rodrigo-Torres L."/>
            <person name="Arahal R. D."/>
            <person name="Lucena T."/>
        </authorList>
    </citation>
    <scope>NUCLEOTIDE SEQUENCE</scope>
    <source>
        <strain evidence="1">CECT 8858</strain>
    </source>
</reference>
<accession>A0ABN8EMS3</accession>
<gene>
    <name evidence="1" type="ORF">EMA8858_00272</name>
</gene>
<dbReference type="InterPro" id="IPR016024">
    <property type="entry name" value="ARM-type_fold"/>
</dbReference>
<dbReference type="RefSeq" id="WP_238803919.1">
    <property type="nucleotide sequence ID" value="NZ_CAKLPY010000001.1"/>
</dbReference>